<accession>A0A0E9RJM1</accession>
<sequence>MVEQLVETLLSDTHTINNNTVKNLSA</sequence>
<protein>
    <submittedName>
        <fullName evidence="1">Uncharacterized protein</fullName>
    </submittedName>
</protein>
<proteinExistence type="predicted"/>
<dbReference type="AlphaFoldDB" id="A0A0E9RJM1"/>
<dbReference type="EMBL" id="GBXM01080039">
    <property type="protein sequence ID" value="JAH28538.1"/>
    <property type="molecule type" value="Transcribed_RNA"/>
</dbReference>
<reference evidence="1" key="2">
    <citation type="journal article" date="2015" name="Fish Shellfish Immunol.">
        <title>Early steps in the European eel (Anguilla anguilla)-Vibrio vulnificus interaction in the gills: Role of the RtxA13 toxin.</title>
        <authorList>
            <person name="Callol A."/>
            <person name="Pajuelo D."/>
            <person name="Ebbesson L."/>
            <person name="Teles M."/>
            <person name="MacKenzie S."/>
            <person name="Amaro C."/>
        </authorList>
    </citation>
    <scope>NUCLEOTIDE SEQUENCE</scope>
</reference>
<organism evidence="1">
    <name type="scientific">Anguilla anguilla</name>
    <name type="common">European freshwater eel</name>
    <name type="synonym">Muraena anguilla</name>
    <dbReference type="NCBI Taxonomy" id="7936"/>
    <lineage>
        <taxon>Eukaryota</taxon>
        <taxon>Metazoa</taxon>
        <taxon>Chordata</taxon>
        <taxon>Craniata</taxon>
        <taxon>Vertebrata</taxon>
        <taxon>Euteleostomi</taxon>
        <taxon>Actinopterygii</taxon>
        <taxon>Neopterygii</taxon>
        <taxon>Teleostei</taxon>
        <taxon>Anguilliformes</taxon>
        <taxon>Anguillidae</taxon>
        <taxon>Anguilla</taxon>
    </lineage>
</organism>
<evidence type="ECO:0000313" key="1">
    <source>
        <dbReference type="EMBL" id="JAH28538.1"/>
    </source>
</evidence>
<reference evidence="1" key="1">
    <citation type="submission" date="2014-11" db="EMBL/GenBank/DDBJ databases">
        <authorList>
            <person name="Amaro Gonzalez C."/>
        </authorList>
    </citation>
    <scope>NUCLEOTIDE SEQUENCE</scope>
</reference>
<name>A0A0E9RJM1_ANGAN</name>